<evidence type="ECO:0000313" key="3">
    <source>
        <dbReference type="EMBL" id="MFC4628064.1"/>
    </source>
</evidence>
<dbReference type="GO" id="GO:0016787">
    <property type="term" value="F:hydrolase activity"/>
    <property type="evidence" value="ECO:0007669"/>
    <property type="project" value="UniProtKB-KW"/>
</dbReference>
<dbReference type="Gene3D" id="3.40.50.1110">
    <property type="entry name" value="SGNH hydrolase"/>
    <property type="match status" value="1"/>
</dbReference>
<evidence type="ECO:0000256" key="1">
    <source>
        <dbReference type="SAM" id="SignalP"/>
    </source>
</evidence>
<dbReference type="EC" id="3.1.-.-" evidence="3"/>
<evidence type="ECO:0000259" key="2">
    <source>
        <dbReference type="Pfam" id="PF13472"/>
    </source>
</evidence>
<keyword evidence="3" id="KW-0378">Hydrolase</keyword>
<feature type="domain" description="SGNH hydrolase-type esterase" evidence="2">
    <location>
        <begin position="39"/>
        <end position="257"/>
    </location>
</feature>
<proteinExistence type="predicted"/>
<dbReference type="Proteomes" id="UP001596011">
    <property type="component" value="Unassembled WGS sequence"/>
</dbReference>
<reference evidence="4" key="1">
    <citation type="journal article" date="2019" name="Int. J. Syst. Evol. Microbiol.">
        <title>The Global Catalogue of Microorganisms (GCM) 10K type strain sequencing project: providing services to taxonomists for standard genome sequencing and annotation.</title>
        <authorList>
            <consortium name="The Broad Institute Genomics Platform"/>
            <consortium name="The Broad Institute Genome Sequencing Center for Infectious Disease"/>
            <person name="Wu L."/>
            <person name="Ma J."/>
        </authorList>
    </citation>
    <scope>NUCLEOTIDE SEQUENCE [LARGE SCALE GENOMIC DNA]</scope>
    <source>
        <strain evidence="4">CCUG 42722</strain>
    </source>
</reference>
<dbReference type="InterPro" id="IPR013830">
    <property type="entry name" value="SGNH_hydro"/>
</dbReference>
<gene>
    <name evidence="3" type="ORF">ACFO6V_07460</name>
</gene>
<dbReference type="Pfam" id="PF13472">
    <property type="entry name" value="Lipase_GDSL_2"/>
    <property type="match status" value="1"/>
</dbReference>
<dbReference type="CDD" id="cd01823">
    <property type="entry name" value="SEST_like"/>
    <property type="match status" value="1"/>
</dbReference>
<feature type="chain" id="PRO_5047421265" evidence="1">
    <location>
        <begin position="33"/>
        <end position="346"/>
    </location>
</feature>
<dbReference type="InterPro" id="IPR037460">
    <property type="entry name" value="SEST-like"/>
</dbReference>
<protein>
    <submittedName>
        <fullName evidence="3">SGNH/GDSL hydrolase family protein</fullName>
        <ecNumber evidence="3">3.1.-.-</ecNumber>
    </submittedName>
</protein>
<keyword evidence="4" id="KW-1185">Reference proteome</keyword>
<dbReference type="SUPFAM" id="SSF52266">
    <property type="entry name" value="SGNH hydrolase"/>
    <property type="match status" value="1"/>
</dbReference>
<dbReference type="EMBL" id="JBHSFI010000003">
    <property type="protein sequence ID" value="MFC4628064.1"/>
    <property type="molecule type" value="Genomic_DNA"/>
</dbReference>
<dbReference type="PANTHER" id="PTHR37981">
    <property type="entry name" value="LIPASE 2"/>
    <property type="match status" value="1"/>
</dbReference>
<sequence>MKQRLFRIVAAMAATSLATVGLVTTSTLPSYAAGESYVALGDSYSSGTGTRAYIDDGTQCLRSVHAYASLTAAAKSYSLNFRACSGAVVADVTNNQLSALGSSTRYVTISIGGNDAGFTDVLTECALPGWASDCAGTVAAARSFISTTLPGRLSTLYAAIRTRAPGAKVVVVGYPKIFMGEDCNLATFFSPEDQTAINNAVVHINSVAATAAAAKGFTFVNPVSRFTGHAVCDSTEWINGYSNPQQESFHPNRLGHANGYTPLVSGVLTGASVSVTGEVLAKAQDGAAAQARLQRTYADADRKIKPKIFQPPTKAGLEQRAKERGIDFDAWWAEVQRSGRATHLSP</sequence>
<comment type="caution">
    <text evidence="3">The sequence shown here is derived from an EMBL/GenBank/DDBJ whole genome shotgun (WGS) entry which is preliminary data.</text>
</comment>
<dbReference type="RefSeq" id="WP_377133788.1">
    <property type="nucleotide sequence ID" value="NZ_JBHSFI010000003.1"/>
</dbReference>
<organism evidence="3 4">
    <name type="scientific">Promicromonospora alba</name>
    <dbReference type="NCBI Taxonomy" id="1616110"/>
    <lineage>
        <taxon>Bacteria</taxon>
        <taxon>Bacillati</taxon>
        <taxon>Actinomycetota</taxon>
        <taxon>Actinomycetes</taxon>
        <taxon>Micrococcales</taxon>
        <taxon>Promicromonosporaceae</taxon>
        <taxon>Promicromonospora</taxon>
    </lineage>
</organism>
<evidence type="ECO:0000313" key="4">
    <source>
        <dbReference type="Proteomes" id="UP001596011"/>
    </source>
</evidence>
<name>A0ABV9HCJ6_9MICO</name>
<dbReference type="PANTHER" id="PTHR37981:SF1">
    <property type="entry name" value="SGNH HYDROLASE-TYPE ESTERASE DOMAIN-CONTAINING PROTEIN"/>
    <property type="match status" value="1"/>
</dbReference>
<dbReference type="InterPro" id="IPR036514">
    <property type="entry name" value="SGNH_hydro_sf"/>
</dbReference>
<feature type="signal peptide" evidence="1">
    <location>
        <begin position="1"/>
        <end position="32"/>
    </location>
</feature>
<accession>A0ABV9HCJ6</accession>
<keyword evidence="1" id="KW-0732">Signal</keyword>